<dbReference type="GO" id="GO:0001525">
    <property type="term" value="P:angiogenesis"/>
    <property type="evidence" value="ECO:0007669"/>
    <property type="project" value="TreeGrafter"/>
</dbReference>
<dbReference type="PRINTS" id="PR00794">
    <property type="entry name" value="RIBONUCLEASE"/>
</dbReference>
<keyword evidence="3" id="KW-0964">Secreted</keyword>
<dbReference type="InterPro" id="IPR036816">
    <property type="entry name" value="RNaseA-like_dom_sf"/>
</dbReference>
<dbReference type="Gene3D" id="3.10.130.10">
    <property type="entry name" value="Ribonuclease A-like domain"/>
    <property type="match status" value="1"/>
</dbReference>
<dbReference type="InterPro" id="IPR023411">
    <property type="entry name" value="RNaseA_AS"/>
</dbReference>
<accession>A0AAN8GZY9</accession>
<evidence type="ECO:0000256" key="7">
    <source>
        <dbReference type="ARBA" id="ARBA00023157"/>
    </source>
</evidence>
<dbReference type="SUPFAM" id="SSF54076">
    <property type="entry name" value="RNase A-like"/>
    <property type="match status" value="1"/>
</dbReference>
<feature type="domain" description="Ribonuclease A-domain" evidence="9">
    <location>
        <begin position="18"/>
        <end position="136"/>
    </location>
</feature>
<dbReference type="GO" id="GO:0050829">
    <property type="term" value="P:defense response to Gram-negative bacterium"/>
    <property type="evidence" value="ECO:0007669"/>
    <property type="project" value="TreeGrafter"/>
</dbReference>
<feature type="chain" id="PRO_5042665814" description="Ribonuclease A-domain domain-containing protein" evidence="8">
    <location>
        <begin position="18"/>
        <end position="140"/>
    </location>
</feature>
<keyword evidence="4 8" id="KW-0540">Nuclease</keyword>
<dbReference type="PROSITE" id="PS51257">
    <property type="entry name" value="PROKAR_LIPOPROTEIN"/>
    <property type="match status" value="1"/>
</dbReference>
<dbReference type="InterPro" id="IPR001427">
    <property type="entry name" value="RNaseA"/>
</dbReference>
<organism evidence="10 11">
    <name type="scientific">Champsocephalus esox</name>
    <name type="common">pike icefish</name>
    <dbReference type="NCBI Taxonomy" id="159716"/>
    <lineage>
        <taxon>Eukaryota</taxon>
        <taxon>Metazoa</taxon>
        <taxon>Chordata</taxon>
        <taxon>Craniata</taxon>
        <taxon>Vertebrata</taxon>
        <taxon>Euteleostomi</taxon>
        <taxon>Actinopterygii</taxon>
        <taxon>Neopterygii</taxon>
        <taxon>Teleostei</taxon>
        <taxon>Neoteleostei</taxon>
        <taxon>Acanthomorphata</taxon>
        <taxon>Eupercaria</taxon>
        <taxon>Perciformes</taxon>
        <taxon>Notothenioidei</taxon>
        <taxon>Channichthyidae</taxon>
        <taxon>Champsocephalus</taxon>
    </lineage>
</organism>
<dbReference type="AlphaFoldDB" id="A0AAN8GZY9"/>
<dbReference type="Proteomes" id="UP001335648">
    <property type="component" value="Unassembled WGS sequence"/>
</dbReference>
<evidence type="ECO:0000256" key="1">
    <source>
        <dbReference type="ARBA" id="ARBA00004613"/>
    </source>
</evidence>
<name>A0AAN8GZY9_9TELE</name>
<evidence type="ECO:0000256" key="6">
    <source>
        <dbReference type="ARBA" id="ARBA00022801"/>
    </source>
</evidence>
<evidence type="ECO:0000256" key="5">
    <source>
        <dbReference type="ARBA" id="ARBA00022759"/>
    </source>
</evidence>
<dbReference type="GO" id="GO:0050830">
    <property type="term" value="P:defense response to Gram-positive bacterium"/>
    <property type="evidence" value="ECO:0007669"/>
    <property type="project" value="TreeGrafter"/>
</dbReference>
<dbReference type="Pfam" id="PF00074">
    <property type="entry name" value="RnaseA"/>
    <property type="match status" value="1"/>
</dbReference>
<keyword evidence="5 8" id="KW-0255">Endonuclease</keyword>
<dbReference type="GO" id="GO:0004540">
    <property type="term" value="F:RNA nuclease activity"/>
    <property type="evidence" value="ECO:0007669"/>
    <property type="project" value="TreeGrafter"/>
</dbReference>
<proteinExistence type="inferred from homology"/>
<evidence type="ECO:0000256" key="4">
    <source>
        <dbReference type="ARBA" id="ARBA00022722"/>
    </source>
</evidence>
<dbReference type="EMBL" id="JAULUE010002053">
    <property type="protein sequence ID" value="KAK5896752.1"/>
    <property type="molecule type" value="Genomic_DNA"/>
</dbReference>
<dbReference type="GO" id="GO:0005576">
    <property type="term" value="C:extracellular region"/>
    <property type="evidence" value="ECO:0007669"/>
    <property type="project" value="UniProtKB-SubCell"/>
</dbReference>
<evidence type="ECO:0000259" key="9">
    <source>
        <dbReference type="SMART" id="SM00092"/>
    </source>
</evidence>
<dbReference type="CDD" id="cd06265">
    <property type="entry name" value="RNase_A_canonical"/>
    <property type="match status" value="1"/>
</dbReference>
<evidence type="ECO:0000256" key="2">
    <source>
        <dbReference type="ARBA" id="ARBA00005600"/>
    </source>
</evidence>
<protein>
    <recommendedName>
        <fullName evidence="9">Ribonuclease A-domain domain-containing protein</fullName>
    </recommendedName>
</protein>
<evidence type="ECO:0000256" key="3">
    <source>
        <dbReference type="ARBA" id="ARBA00022525"/>
    </source>
</evidence>
<dbReference type="InterPro" id="IPR023412">
    <property type="entry name" value="RNaseA_domain"/>
</dbReference>
<keyword evidence="11" id="KW-1185">Reference proteome</keyword>
<sequence>MRISFACLLLLSATVSCHNERNRKFINQHINEGMSVNRCDQVITSRKITETGSNTCKDTNTFILASTNEVNKVCGLAGVPYGVGLTKSLQPFPIVVCTLRNQGARRPRCQYRGRSSTRYIAIRCEGDFPVHYGRDIVHLD</sequence>
<gene>
    <name evidence="10" type="ORF">CesoFtcFv8_009880</name>
</gene>
<reference evidence="10 11" key="1">
    <citation type="journal article" date="2023" name="Mol. Biol. Evol.">
        <title>Genomics of Secondarily Temperate Adaptation in the Only Non-Antarctic Icefish.</title>
        <authorList>
            <person name="Rivera-Colon A.G."/>
            <person name="Rayamajhi N."/>
            <person name="Minhas B.F."/>
            <person name="Madrigal G."/>
            <person name="Bilyk K.T."/>
            <person name="Yoon V."/>
            <person name="Hune M."/>
            <person name="Gregory S."/>
            <person name="Cheng C.H.C."/>
            <person name="Catchen J.M."/>
        </authorList>
    </citation>
    <scope>NUCLEOTIDE SEQUENCE [LARGE SCALE GENOMIC DNA]</scope>
    <source>
        <strain evidence="10">JC2023a</strain>
    </source>
</reference>
<comment type="caution">
    <text evidence="10">The sequence shown here is derived from an EMBL/GenBank/DDBJ whole genome shotgun (WGS) entry which is preliminary data.</text>
</comment>
<dbReference type="PROSITE" id="PS00127">
    <property type="entry name" value="RNASE_PANCREATIC"/>
    <property type="match status" value="1"/>
</dbReference>
<dbReference type="PANTHER" id="PTHR11437">
    <property type="entry name" value="RIBONUCLEASE"/>
    <property type="match status" value="1"/>
</dbReference>
<dbReference type="PANTHER" id="PTHR11437:SF10">
    <property type="entry name" value="ANGIOGENIN-RELATED"/>
    <property type="match status" value="1"/>
</dbReference>
<dbReference type="GO" id="GO:0016787">
    <property type="term" value="F:hydrolase activity"/>
    <property type="evidence" value="ECO:0007669"/>
    <property type="project" value="UniProtKB-KW"/>
</dbReference>
<dbReference type="GO" id="GO:0003676">
    <property type="term" value="F:nucleic acid binding"/>
    <property type="evidence" value="ECO:0007669"/>
    <property type="project" value="InterPro"/>
</dbReference>
<evidence type="ECO:0000313" key="10">
    <source>
        <dbReference type="EMBL" id="KAK5896752.1"/>
    </source>
</evidence>
<comment type="similarity">
    <text evidence="2 8">Belongs to the pancreatic ribonuclease family.</text>
</comment>
<dbReference type="GO" id="GO:0004519">
    <property type="term" value="F:endonuclease activity"/>
    <property type="evidence" value="ECO:0007669"/>
    <property type="project" value="UniProtKB-KW"/>
</dbReference>
<evidence type="ECO:0000313" key="11">
    <source>
        <dbReference type="Proteomes" id="UP001335648"/>
    </source>
</evidence>
<dbReference type="SMART" id="SM00092">
    <property type="entry name" value="RNAse_Pc"/>
    <property type="match status" value="1"/>
</dbReference>
<evidence type="ECO:0000256" key="8">
    <source>
        <dbReference type="RuleBase" id="RU000651"/>
    </source>
</evidence>
<keyword evidence="7" id="KW-1015">Disulfide bond</keyword>
<keyword evidence="8" id="KW-0732">Signal</keyword>
<feature type="signal peptide" evidence="8">
    <location>
        <begin position="1"/>
        <end position="17"/>
    </location>
</feature>
<comment type="subcellular location">
    <subcellularLocation>
        <location evidence="1">Secreted</location>
    </subcellularLocation>
</comment>
<keyword evidence="6 8" id="KW-0378">Hydrolase</keyword>